<sequence>MSTIEKRKLTEAKCPPGMNFSCYQSLIAKRSTPHPKGTGKNGKLSSNAQKAFFSTSISRANTSFKHAPQRSVLVLHSVPVMPYISLHLNFQPRTQQTLRIHQLRRSKAC</sequence>
<protein>
    <submittedName>
        <fullName evidence="1">Uncharacterized protein</fullName>
    </submittedName>
</protein>
<evidence type="ECO:0000313" key="1">
    <source>
        <dbReference type="EMBL" id="QJC27679.1"/>
    </source>
</evidence>
<evidence type="ECO:0000313" key="2">
    <source>
        <dbReference type="Proteomes" id="UP000500930"/>
    </source>
</evidence>
<name>A0A858PYM2_9RICK</name>
<dbReference type="AlphaFoldDB" id="A0A858PYM2"/>
<proteinExistence type="predicted"/>
<keyword evidence="2" id="KW-1185">Reference proteome</keyword>
<organism evidence="1 2">
    <name type="scientific">Anaplasma platys</name>
    <dbReference type="NCBI Taxonomy" id="949"/>
    <lineage>
        <taxon>Bacteria</taxon>
        <taxon>Pseudomonadati</taxon>
        <taxon>Pseudomonadota</taxon>
        <taxon>Alphaproteobacteria</taxon>
        <taxon>Rickettsiales</taxon>
        <taxon>Anaplasmataceae</taxon>
        <taxon>Anaplasma</taxon>
    </lineage>
</organism>
<reference evidence="1 2" key="1">
    <citation type="journal article" date="2020" name="Pathogens">
        <title>First Whole Genome Sequence of Anaplasma platys, an Obligate Intracellular Rickettsial Pathogen of Dogs.</title>
        <authorList>
            <person name="Llanes A."/>
            <person name="Rajeev S."/>
        </authorList>
    </citation>
    <scope>NUCLEOTIDE SEQUENCE [LARGE SCALE GENOMIC DNA]</scope>
    <source>
        <strain evidence="1 2">S3</strain>
    </source>
</reference>
<dbReference type="Proteomes" id="UP000500930">
    <property type="component" value="Chromosome"/>
</dbReference>
<accession>A0A858PYM2</accession>
<dbReference type="EMBL" id="CP046391">
    <property type="protein sequence ID" value="QJC27679.1"/>
    <property type="molecule type" value="Genomic_DNA"/>
</dbReference>
<dbReference type="KEGG" id="aplt:ANPL_03045"/>
<gene>
    <name evidence="1" type="ORF">ANPL_03045</name>
</gene>